<feature type="domain" description="Gcp-like" evidence="8">
    <location>
        <begin position="141"/>
        <end position="444"/>
    </location>
</feature>
<comment type="cofactor">
    <cofactor evidence="6">
        <name>a divalent metal cation</name>
        <dbReference type="ChEBI" id="CHEBI:60240"/>
    </cofactor>
    <text evidence="6">Binds 1 divalent metal cation per subunit.</text>
</comment>
<dbReference type="Proteomes" id="UP000036987">
    <property type="component" value="Unassembled WGS sequence"/>
</dbReference>
<evidence type="ECO:0000313" key="10">
    <source>
        <dbReference type="Proteomes" id="UP000036987"/>
    </source>
</evidence>
<evidence type="ECO:0000313" key="9">
    <source>
        <dbReference type="EMBL" id="KMZ76129.1"/>
    </source>
</evidence>
<dbReference type="SUPFAM" id="SSF53067">
    <property type="entry name" value="Actin-like ATPase domain"/>
    <property type="match status" value="1"/>
</dbReference>
<evidence type="ECO:0000256" key="6">
    <source>
        <dbReference type="HAMAP-Rule" id="MF_03179"/>
    </source>
</evidence>
<dbReference type="PRINTS" id="PR00789">
    <property type="entry name" value="OSIALOPTASE"/>
</dbReference>
<dbReference type="InterPro" id="IPR017860">
    <property type="entry name" value="Peptidase_M22_CS"/>
</dbReference>
<dbReference type="AlphaFoldDB" id="A0A0K9Q4P4"/>
<evidence type="ECO:0000256" key="7">
    <source>
        <dbReference type="SAM" id="SignalP"/>
    </source>
</evidence>
<feature type="signal peptide" evidence="7">
    <location>
        <begin position="1"/>
        <end position="18"/>
    </location>
</feature>
<dbReference type="GO" id="GO:0002949">
    <property type="term" value="P:tRNA threonylcarbamoyladenosine modification"/>
    <property type="evidence" value="ECO:0007669"/>
    <property type="project" value="UniProtKB-UniRule"/>
</dbReference>
<evidence type="ECO:0000256" key="2">
    <source>
        <dbReference type="ARBA" id="ARBA00022694"/>
    </source>
</evidence>
<comment type="subunit">
    <text evidence="6">Homodimer.</text>
</comment>
<keyword evidence="1 6" id="KW-0808">Transferase</keyword>
<dbReference type="HAMAP" id="MF_01445">
    <property type="entry name" value="TsaD"/>
    <property type="match status" value="1"/>
</dbReference>
<name>A0A0K9Q4P4_ZOSMR</name>
<keyword evidence="6" id="KW-0496">Mitochondrion</keyword>
<dbReference type="NCBIfam" id="TIGR00329">
    <property type="entry name" value="gcp_kae1"/>
    <property type="match status" value="1"/>
</dbReference>
<dbReference type="Gene3D" id="3.30.420.40">
    <property type="match status" value="2"/>
</dbReference>
<evidence type="ECO:0000256" key="5">
    <source>
        <dbReference type="ARBA" id="ARBA00048117"/>
    </source>
</evidence>
<proteinExistence type="inferred from homology"/>
<dbReference type="OMA" id="NAAMIGC"/>
<keyword evidence="10" id="KW-1185">Reference proteome</keyword>
<keyword evidence="2 6" id="KW-0819">tRNA processing</keyword>
<evidence type="ECO:0000256" key="3">
    <source>
        <dbReference type="ARBA" id="ARBA00022723"/>
    </source>
</evidence>
<protein>
    <recommendedName>
        <fullName evidence="6">Glycoprotease 1</fullName>
    </recommendedName>
</protein>
<comment type="similarity">
    <text evidence="6">Belongs to the KAE1 / TsaD family.</text>
</comment>
<evidence type="ECO:0000256" key="1">
    <source>
        <dbReference type="ARBA" id="ARBA00022679"/>
    </source>
</evidence>
<keyword evidence="3 6" id="KW-0479">Metal-binding</keyword>
<dbReference type="FunFam" id="3.30.420.40:FF:000133">
    <property type="entry name" value="Probable tRNA N6-adenosine threonylcarbamoyltransferase, mitochondrial"/>
    <property type="match status" value="1"/>
</dbReference>
<comment type="subcellular location">
    <subcellularLocation>
        <location evidence="6">Mitochondrion</location>
    </subcellularLocation>
</comment>
<evidence type="ECO:0000256" key="4">
    <source>
        <dbReference type="ARBA" id="ARBA00023315"/>
    </source>
</evidence>
<evidence type="ECO:0000259" key="8">
    <source>
        <dbReference type="Pfam" id="PF00814"/>
    </source>
</evidence>
<dbReference type="InterPro" id="IPR022450">
    <property type="entry name" value="TsaD"/>
</dbReference>
<keyword evidence="4 6" id="KW-0012">Acyltransferase</keyword>
<feature type="chain" id="PRO_5005528154" description="Glycoprotease 1" evidence="7">
    <location>
        <begin position="19"/>
        <end position="510"/>
    </location>
</feature>
<keyword evidence="7" id="KW-0732">Signal</keyword>
<dbReference type="PANTHER" id="PTHR11735:SF6">
    <property type="entry name" value="TRNA N6-ADENOSINE THREONYLCARBAMOYLTRANSFERASE, MITOCHONDRIAL"/>
    <property type="match status" value="1"/>
</dbReference>
<organism evidence="9 10">
    <name type="scientific">Zostera marina</name>
    <name type="common">Eelgrass</name>
    <dbReference type="NCBI Taxonomy" id="29655"/>
    <lineage>
        <taxon>Eukaryota</taxon>
        <taxon>Viridiplantae</taxon>
        <taxon>Streptophyta</taxon>
        <taxon>Embryophyta</taxon>
        <taxon>Tracheophyta</taxon>
        <taxon>Spermatophyta</taxon>
        <taxon>Magnoliopsida</taxon>
        <taxon>Liliopsida</taxon>
        <taxon>Zosteraceae</taxon>
        <taxon>Zostera</taxon>
    </lineage>
</organism>
<gene>
    <name evidence="6" type="primary">GCP1</name>
    <name evidence="9" type="ORF">ZOSMA_106G00340</name>
</gene>
<dbReference type="GO" id="GO:0046872">
    <property type="term" value="F:metal ion binding"/>
    <property type="evidence" value="ECO:0007669"/>
    <property type="project" value="UniProtKB-KW"/>
</dbReference>
<dbReference type="STRING" id="29655.A0A0K9Q4P4"/>
<reference evidence="10" key="1">
    <citation type="journal article" date="2016" name="Nature">
        <title>The genome of the seagrass Zostera marina reveals angiosperm adaptation to the sea.</title>
        <authorList>
            <person name="Olsen J.L."/>
            <person name="Rouze P."/>
            <person name="Verhelst B."/>
            <person name="Lin Y.-C."/>
            <person name="Bayer T."/>
            <person name="Collen J."/>
            <person name="Dattolo E."/>
            <person name="De Paoli E."/>
            <person name="Dittami S."/>
            <person name="Maumus F."/>
            <person name="Michel G."/>
            <person name="Kersting A."/>
            <person name="Lauritano C."/>
            <person name="Lohaus R."/>
            <person name="Toepel M."/>
            <person name="Tonon T."/>
            <person name="Vanneste K."/>
            <person name="Amirebrahimi M."/>
            <person name="Brakel J."/>
            <person name="Bostroem C."/>
            <person name="Chovatia M."/>
            <person name="Grimwood J."/>
            <person name="Jenkins J.W."/>
            <person name="Jueterbock A."/>
            <person name="Mraz A."/>
            <person name="Stam W.T."/>
            <person name="Tice H."/>
            <person name="Bornberg-Bauer E."/>
            <person name="Green P.J."/>
            <person name="Pearson G.A."/>
            <person name="Procaccini G."/>
            <person name="Duarte C.M."/>
            <person name="Schmutz J."/>
            <person name="Reusch T.B.H."/>
            <person name="Van de Peer Y."/>
        </authorList>
    </citation>
    <scope>NUCLEOTIDE SEQUENCE [LARGE SCALE GENOMIC DNA]</scope>
    <source>
        <strain evidence="10">cv. Finnish</strain>
    </source>
</reference>
<dbReference type="InterPro" id="IPR043129">
    <property type="entry name" value="ATPase_NBD"/>
</dbReference>
<dbReference type="OrthoDB" id="10259622at2759"/>
<dbReference type="PANTHER" id="PTHR11735">
    <property type="entry name" value="TRNA N6-ADENOSINE THREONYLCARBAMOYLTRANSFERASE"/>
    <property type="match status" value="1"/>
</dbReference>
<dbReference type="GO" id="GO:0005739">
    <property type="term" value="C:mitochondrion"/>
    <property type="evidence" value="ECO:0000318"/>
    <property type="project" value="GO_Central"/>
</dbReference>
<dbReference type="InterPro" id="IPR017861">
    <property type="entry name" value="KAE1/TsaD"/>
</dbReference>
<dbReference type="CDD" id="cd24134">
    <property type="entry name" value="ASKHA_NBD_OSGEPL1_QRI7_euk"/>
    <property type="match status" value="1"/>
</dbReference>
<dbReference type="InterPro" id="IPR000905">
    <property type="entry name" value="Gcp-like_dom"/>
</dbReference>
<comment type="caution">
    <text evidence="9">The sequence shown here is derived from an EMBL/GenBank/DDBJ whole genome shotgun (WGS) entry which is preliminary data.</text>
</comment>
<comment type="catalytic activity">
    <reaction evidence="5 6">
        <text>L-threonylcarbamoyladenylate + adenosine(37) in tRNA = N(6)-L-threonylcarbamoyladenosine(37) in tRNA + AMP + H(+)</text>
        <dbReference type="Rhea" id="RHEA:37059"/>
        <dbReference type="Rhea" id="RHEA-COMP:10162"/>
        <dbReference type="Rhea" id="RHEA-COMP:10163"/>
        <dbReference type="ChEBI" id="CHEBI:15378"/>
        <dbReference type="ChEBI" id="CHEBI:73682"/>
        <dbReference type="ChEBI" id="CHEBI:74411"/>
        <dbReference type="ChEBI" id="CHEBI:74418"/>
        <dbReference type="ChEBI" id="CHEBI:456215"/>
        <dbReference type="EC" id="2.3.1.234"/>
    </reaction>
</comment>
<dbReference type="GO" id="GO:0061711">
    <property type="term" value="F:tRNA N(6)-L-threonylcarbamoyladenine synthase activity"/>
    <property type="evidence" value="ECO:0007669"/>
    <property type="project" value="UniProtKB-EC"/>
</dbReference>
<comment type="function">
    <text evidence="6">Required for the formation of a threonylcarbamoyl group on adenosine at position 37 (t(6)A37) in mitochondrial tRNAs that read codons beginning with adenine. Probably involved in the transfer of the threonylcarbamoyl moiety of threonylcarbamoyl-AMP (TC-AMP) to the N6 group of A37. Involved in mitochondrial genome maintenance.</text>
</comment>
<sequence>MKWAGLLCLLDWIGNLYMTCHLHSQSIICITINYLAWRIIDEAMASSFFTFIPCVVRHFKTSFVIPSSLQTLASTGKRQHCIRMRRHLSSLTVENPHFKPLSVISSSSSGSIASKEDSIILGIETSCDDTAAAVVRGDGVILSQVVSSQADLLERYGGVDPKMAGEAHSLVIDQVVEQAIQNANLTENSLSAVSVTIGPGLSLCLRVGVRKARSVAGKFGLPIIGIHHMEAHALIARIFERDLHFPFLVLLVSGGHNLIIVARDLGHYIQLGTTIDDAIGEAYDKTARLLGLDLRNGGGPALEQLALEGDAYAIKFSIPMKQYKDCNFSYAGLKTQTKKAIEKMNVNIDNCPISQADSKERKSRADIAASFQRVAVLHLEDRVERAIEWTMDIEPSIKHLVISGGVASNQYVRERLDLIANKKHLQLICPPPSLCTDNGVMVAWTGIEHFCLGRFEPPPPANEPEDYMLDLRPRWPLGEEYIRGRSDAPSLKRARVHPSLTSIIQASSQH</sequence>
<dbReference type="EMBL" id="LFYR01000079">
    <property type="protein sequence ID" value="KMZ76129.1"/>
    <property type="molecule type" value="Genomic_DNA"/>
</dbReference>
<dbReference type="NCBIfam" id="TIGR03723">
    <property type="entry name" value="T6A_TsaD_YgjD"/>
    <property type="match status" value="1"/>
</dbReference>
<dbReference type="PROSITE" id="PS01016">
    <property type="entry name" value="GLYCOPROTEASE"/>
    <property type="match status" value="1"/>
</dbReference>
<accession>A0A0K9Q4P4</accession>
<dbReference type="Pfam" id="PF00814">
    <property type="entry name" value="TsaD"/>
    <property type="match status" value="1"/>
</dbReference>